<feature type="transmembrane region" description="Helical" evidence="6">
    <location>
        <begin position="383"/>
        <end position="403"/>
    </location>
</feature>
<feature type="transmembrane region" description="Helical" evidence="6">
    <location>
        <begin position="225"/>
        <end position="247"/>
    </location>
</feature>
<dbReference type="InterPro" id="IPR002293">
    <property type="entry name" value="AA/rel_permease1"/>
</dbReference>
<dbReference type="Gene3D" id="1.20.1740.10">
    <property type="entry name" value="Amino acid/polyamine transporter I"/>
    <property type="match status" value="1"/>
</dbReference>
<dbReference type="InterPro" id="IPR050367">
    <property type="entry name" value="APC_superfamily"/>
</dbReference>
<proteinExistence type="predicted"/>
<dbReference type="OrthoDB" id="43026at2157"/>
<dbReference type="GO" id="GO:0022857">
    <property type="term" value="F:transmembrane transporter activity"/>
    <property type="evidence" value="ECO:0007669"/>
    <property type="project" value="InterPro"/>
</dbReference>
<evidence type="ECO:0000256" key="6">
    <source>
        <dbReference type="SAM" id="Phobius"/>
    </source>
</evidence>
<feature type="transmembrane region" description="Helical" evidence="6">
    <location>
        <begin position="12"/>
        <end position="33"/>
    </location>
</feature>
<keyword evidence="3 6" id="KW-0812">Transmembrane</keyword>
<feature type="transmembrane region" description="Helical" evidence="6">
    <location>
        <begin position="321"/>
        <end position="340"/>
    </location>
</feature>
<feature type="transmembrane region" description="Helical" evidence="6">
    <location>
        <begin position="154"/>
        <end position="174"/>
    </location>
</feature>
<feature type="transmembrane region" description="Helical" evidence="6">
    <location>
        <begin position="122"/>
        <end position="142"/>
    </location>
</feature>
<dbReference type="EMBL" id="FTNO01000001">
    <property type="protein sequence ID" value="SIR05550.1"/>
    <property type="molecule type" value="Genomic_DNA"/>
</dbReference>
<evidence type="ECO:0000256" key="2">
    <source>
        <dbReference type="ARBA" id="ARBA00022475"/>
    </source>
</evidence>
<evidence type="ECO:0000256" key="1">
    <source>
        <dbReference type="ARBA" id="ARBA00004651"/>
    </source>
</evidence>
<feature type="transmembrane region" description="Helical" evidence="6">
    <location>
        <begin position="409"/>
        <end position="428"/>
    </location>
</feature>
<keyword evidence="5 6" id="KW-0472">Membrane</keyword>
<dbReference type="Pfam" id="PF13520">
    <property type="entry name" value="AA_permease_2"/>
    <property type="match status" value="1"/>
</dbReference>
<name>A0A1N6XTA3_9EURY</name>
<organism evidence="7 8">
    <name type="scientific">Haladaptatus litoreus</name>
    <dbReference type="NCBI Taxonomy" id="553468"/>
    <lineage>
        <taxon>Archaea</taxon>
        <taxon>Methanobacteriati</taxon>
        <taxon>Methanobacteriota</taxon>
        <taxon>Stenosarchaea group</taxon>
        <taxon>Halobacteria</taxon>
        <taxon>Halobacteriales</taxon>
        <taxon>Haladaptataceae</taxon>
        <taxon>Haladaptatus</taxon>
    </lineage>
</organism>
<feature type="transmembrane region" description="Helical" evidence="6">
    <location>
        <begin position="186"/>
        <end position="204"/>
    </location>
</feature>
<dbReference type="GO" id="GO:0005886">
    <property type="term" value="C:plasma membrane"/>
    <property type="evidence" value="ECO:0007669"/>
    <property type="project" value="UniProtKB-SubCell"/>
</dbReference>
<dbReference type="AlphaFoldDB" id="A0A1N6XTA3"/>
<dbReference type="PIRSF" id="PIRSF006060">
    <property type="entry name" value="AA_transporter"/>
    <property type="match status" value="1"/>
</dbReference>
<evidence type="ECO:0000313" key="8">
    <source>
        <dbReference type="Proteomes" id="UP000186914"/>
    </source>
</evidence>
<accession>A0A1N6XTA3</accession>
<reference evidence="8" key="1">
    <citation type="submission" date="2017-01" db="EMBL/GenBank/DDBJ databases">
        <authorList>
            <person name="Varghese N."/>
            <person name="Submissions S."/>
        </authorList>
    </citation>
    <scope>NUCLEOTIDE SEQUENCE [LARGE SCALE GENOMIC DNA]</scope>
    <source>
        <strain evidence="8">CGMCC 1.7737</strain>
    </source>
</reference>
<dbReference type="PANTHER" id="PTHR42770:SF11">
    <property type="entry name" value="INNER MEMBRANE TRANSPORT PROTEIN YBAT"/>
    <property type="match status" value="1"/>
</dbReference>
<feature type="transmembrane region" description="Helical" evidence="6">
    <location>
        <begin position="267"/>
        <end position="292"/>
    </location>
</feature>
<keyword evidence="4 6" id="KW-1133">Transmembrane helix</keyword>
<keyword evidence="8" id="KW-1185">Reference proteome</keyword>
<evidence type="ECO:0000256" key="4">
    <source>
        <dbReference type="ARBA" id="ARBA00022989"/>
    </source>
</evidence>
<protein>
    <submittedName>
        <fullName evidence="7">Amino acid transporter</fullName>
    </submittedName>
</protein>
<sequence length="448" mass="46898">MASEKIGLSECISMAVGGMVGGGIFAVLGVVAITAGTLAWLAFVVAGIIALSAGYSFVRLGRLANEGDGPLTYVERFTGSPKLAGMTGWTFVVGYVGTMAMYAFAFGGYFVSLVGVQSVAGIPARPLVSGGIVVCFVALNTLGAHASGRTEDALVGLKVLILLLFGVGGLYYGFRHGEIQSGFSEFGVGPVVAAALSFVAFEGWELLLFDRNSVRNPAETIRTAIYVSIVGVTGLYVIVAVVTTNLVTPAVIQQNSETALAIAARPFFGQFGFVLISVAALFSTGSAINATLFSSSRLLSRMVSEEYLPAQLESDDSDEPVRAVVVLGLLTIGFTVLGSLDGISSFASLAFITIFGGVSYLAFRNRTNRSDHATTGARVTTVVPAFGVLGALATVVALVWHLYTSQQSVFWTVAVIAIVVVTVELLYFERKPIEKRLSPTESDSGDIA</sequence>
<feature type="transmembrane region" description="Helical" evidence="6">
    <location>
        <begin position="89"/>
        <end position="110"/>
    </location>
</feature>
<feature type="transmembrane region" description="Helical" evidence="6">
    <location>
        <begin position="39"/>
        <end position="58"/>
    </location>
</feature>
<keyword evidence="2" id="KW-1003">Cell membrane</keyword>
<evidence type="ECO:0000256" key="5">
    <source>
        <dbReference type="ARBA" id="ARBA00023136"/>
    </source>
</evidence>
<evidence type="ECO:0000256" key="3">
    <source>
        <dbReference type="ARBA" id="ARBA00022692"/>
    </source>
</evidence>
<dbReference type="PANTHER" id="PTHR42770">
    <property type="entry name" value="AMINO ACID TRANSPORTER-RELATED"/>
    <property type="match status" value="1"/>
</dbReference>
<feature type="transmembrane region" description="Helical" evidence="6">
    <location>
        <begin position="346"/>
        <end position="363"/>
    </location>
</feature>
<gene>
    <name evidence="7" type="ORF">SAMN05421858_1265</name>
</gene>
<dbReference type="RefSeq" id="WP_076430259.1">
    <property type="nucleotide sequence ID" value="NZ_FTNO01000001.1"/>
</dbReference>
<evidence type="ECO:0000313" key="7">
    <source>
        <dbReference type="EMBL" id="SIR05550.1"/>
    </source>
</evidence>
<comment type="subcellular location">
    <subcellularLocation>
        <location evidence="1">Cell membrane</location>
        <topology evidence="1">Multi-pass membrane protein</topology>
    </subcellularLocation>
</comment>
<dbReference type="Proteomes" id="UP000186914">
    <property type="component" value="Unassembled WGS sequence"/>
</dbReference>